<dbReference type="STRING" id="497964.CfE428DRAFT_0169"/>
<dbReference type="NCBIfam" id="TIGR00091">
    <property type="entry name" value="tRNA (guanosine(46)-N7)-methyltransferase TrmB"/>
    <property type="match status" value="1"/>
</dbReference>
<keyword evidence="3 7" id="KW-0489">Methyltransferase</keyword>
<dbReference type="Pfam" id="PF02390">
    <property type="entry name" value="Methyltransf_4"/>
    <property type="match status" value="1"/>
</dbReference>
<comment type="catalytic activity">
    <reaction evidence="1 7">
        <text>guanosine(46) in tRNA + S-adenosyl-L-methionine = N(7)-methylguanosine(46) in tRNA + S-adenosyl-L-homocysteine</text>
        <dbReference type="Rhea" id="RHEA:42708"/>
        <dbReference type="Rhea" id="RHEA-COMP:10188"/>
        <dbReference type="Rhea" id="RHEA-COMP:10189"/>
        <dbReference type="ChEBI" id="CHEBI:57856"/>
        <dbReference type="ChEBI" id="CHEBI:59789"/>
        <dbReference type="ChEBI" id="CHEBI:74269"/>
        <dbReference type="ChEBI" id="CHEBI:74480"/>
        <dbReference type="EC" id="2.1.1.33"/>
    </reaction>
</comment>
<sequence>MRAAFRAHSENAPDPAELIEFVPQDYFARAEMSDLFPRPAPLELDLGCGEGGFLVAMAAKHPDHNFLGVERLLGRVRKVCRMVVHHQLENARLLRLETAHTLRYVLPKESVSVAHVLFPDPWPKRHHQRHRLIQDGFMEALHGILVPGGELRIKTDDEPYFMWMEKVLARAKGYERLDWPEDPEYPQTNFERRFVAQGLPIYRARLRKV</sequence>
<feature type="binding site" evidence="7">
    <location>
        <position position="124"/>
    </location>
    <ligand>
        <name>substrate</name>
    </ligand>
</feature>
<protein>
    <recommendedName>
        <fullName evidence="7">tRNA (guanine-N(7)-)-methyltransferase</fullName>
        <ecNumber evidence="7">2.1.1.33</ecNumber>
    </recommendedName>
    <alternativeName>
        <fullName evidence="7">tRNA (guanine(46)-N(7))-methyltransferase</fullName>
    </alternativeName>
    <alternativeName>
        <fullName evidence="7">tRNA(m7G46)-methyltransferase</fullName>
    </alternativeName>
</protein>
<keyword evidence="4 7" id="KW-0808">Transferase</keyword>
<dbReference type="GO" id="GO:0008176">
    <property type="term" value="F:tRNA (guanine(46)-N7)-methyltransferase activity"/>
    <property type="evidence" value="ECO:0007669"/>
    <property type="project" value="UniProtKB-UniRule"/>
</dbReference>
<feature type="binding site" evidence="7">
    <location>
        <position position="45"/>
    </location>
    <ligand>
        <name>S-adenosyl-L-methionine</name>
        <dbReference type="ChEBI" id="CHEBI:59789"/>
    </ligand>
</feature>
<reference evidence="8 9" key="1">
    <citation type="journal article" date="2011" name="J. Bacteriol.">
        <title>Genome sequence of Chthoniobacter flavus Ellin428, an aerobic heterotrophic soil bacterium.</title>
        <authorList>
            <person name="Kant R."/>
            <person name="van Passel M.W."/>
            <person name="Palva A."/>
            <person name="Lucas S."/>
            <person name="Lapidus A."/>
            <person name="Glavina Del Rio T."/>
            <person name="Dalin E."/>
            <person name="Tice H."/>
            <person name="Bruce D."/>
            <person name="Goodwin L."/>
            <person name="Pitluck S."/>
            <person name="Larimer F.W."/>
            <person name="Land M.L."/>
            <person name="Hauser L."/>
            <person name="Sangwan P."/>
            <person name="de Vos W.M."/>
            <person name="Janssen P.H."/>
            <person name="Smidt H."/>
        </authorList>
    </citation>
    <scope>NUCLEOTIDE SEQUENCE [LARGE SCALE GENOMIC DNA]</scope>
    <source>
        <strain evidence="8 9">Ellin428</strain>
    </source>
</reference>
<organism evidence="8 9">
    <name type="scientific">Chthoniobacter flavus Ellin428</name>
    <dbReference type="NCBI Taxonomy" id="497964"/>
    <lineage>
        <taxon>Bacteria</taxon>
        <taxon>Pseudomonadati</taxon>
        <taxon>Verrucomicrobiota</taxon>
        <taxon>Spartobacteria</taxon>
        <taxon>Chthoniobacterales</taxon>
        <taxon>Chthoniobacteraceae</taxon>
        <taxon>Chthoniobacter</taxon>
    </lineage>
</organism>
<dbReference type="Gene3D" id="3.40.50.150">
    <property type="entry name" value="Vaccinia Virus protein VP39"/>
    <property type="match status" value="1"/>
</dbReference>
<evidence type="ECO:0000256" key="6">
    <source>
        <dbReference type="ARBA" id="ARBA00022694"/>
    </source>
</evidence>
<evidence type="ECO:0000256" key="1">
    <source>
        <dbReference type="ARBA" id="ARBA00000142"/>
    </source>
</evidence>
<evidence type="ECO:0000256" key="7">
    <source>
        <dbReference type="HAMAP-Rule" id="MF_01057"/>
    </source>
</evidence>
<keyword evidence="5 7" id="KW-0949">S-adenosyl-L-methionine</keyword>
<dbReference type="InParanoid" id="B4CU06"/>
<dbReference type="EMBL" id="ABVL01000001">
    <property type="protein sequence ID" value="EDY22044.1"/>
    <property type="molecule type" value="Genomic_DNA"/>
</dbReference>
<dbReference type="InterPro" id="IPR055361">
    <property type="entry name" value="tRNA_methyltr_TrmB_bact"/>
</dbReference>
<dbReference type="InterPro" id="IPR029063">
    <property type="entry name" value="SAM-dependent_MTases_sf"/>
</dbReference>
<name>B4CU06_9BACT</name>
<evidence type="ECO:0000313" key="8">
    <source>
        <dbReference type="EMBL" id="EDY22044.1"/>
    </source>
</evidence>
<gene>
    <name evidence="7" type="primary">trmB</name>
    <name evidence="8" type="ORF">CfE428DRAFT_0169</name>
</gene>
<dbReference type="InterPro" id="IPR003358">
    <property type="entry name" value="tRNA_(Gua-N-7)_MeTrfase_Trmb"/>
</dbReference>
<evidence type="ECO:0000256" key="2">
    <source>
        <dbReference type="ARBA" id="ARBA00003015"/>
    </source>
</evidence>
<comment type="pathway">
    <text evidence="7">tRNA modification; N(7)-methylguanine-tRNA biosynthesis.</text>
</comment>
<keyword evidence="6 7" id="KW-0819">tRNA processing</keyword>
<proteinExistence type="inferred from homology"/>
<dbReference type="PANTHER" id="PTHR23417">
    <property type="entry name" value="3-DEOXY-D-MANNO-OCTULOSONIC-ACID TRANSFERASE/TRNA GUANINE-N 7 - -METHYLTRANSFERASE"/>
    <property type="match status" value="1"/>
</dbReference>
<accession>B4CU06</accession>
<feature type="binding site" evidence="7">
    <location>
        <position position="70"/>
    </location>
    <ligand>
        <name>S-adenosyl-L-methionine</name>
        <dbReference type="ChEBI" id="CHEBI:59789"/>
    </ligand>
</feature>
<comment type="function">
    <text evidence="2 7">Catalyzes the formation of N(7)-methylguanine at position 46 (m7G46) in tRNA.</text>
</comment>
<feature type="binding site" evidence="7">
    <location>
        <position position="120"/>
    </location>
    <ligand>
        <name>S-adenosyl-L-methionine</name>
        <dbReference type="ChEBI" id="CHEBI:59789"/>
    </ligand>
</feature>
<dbReference type="GO" id="GO:0043527">
    <property type="term" value="C:tRNA methyltransferase complex"/>
    <property type="evidence" value="ECO:0007669"/>
    <property type="project" value="TreeGrafter"/>
</dbReference>
<feature type="binding site" evidence="7">
    <location>
        <position position="97"/>
    </location>
    <ligand>
        <name>S-adenosyl-L-methionine</name>
        <dbReference type="ChEBI" id="CHEBI:59789"/>
    </ligand>
</feature>
<dbReference type="EC" id="2.1.1.33" evidence="7"/>
<keyword evidence="9" id="KW-1185">Reference proteome</keyword>
<dbReference type="FunCoup" id="B4CU06">
    <property type="interactions" value="308"/>
</dbReference>
<dbReference type="CDD" id="cd02440">
    <property type="entry name" value="AdoMet_MTases"/>
    <property type="match status" value="1"/>
</dbReference>
<dbReference type="HAMAP" id="MF_01057">
    <property type="entry name" value="tRNA_methyltr_TrmB"/>
    <property type="match status" value="1"/>
</dbReference>
<dbReference type="PANTHER" id="PTHR23417:SF14">
    <property type="entry name" value="PENTACOTRIPEPTIDE-REPEAT REGION OF PRORP DOMAIN-CONTAINING PROTEIN"/>
    <property type="match status" value="1"/>
</dbReference>
<evidence type="ECO:0000256" key="3">
    <source>
        <dbReference type="ARBA" id="ARBA00022603"/>
    </source>
</evidence>
<dbReference type="eggNOG" id="COG0220">
    <property type="taxonomic scope" value="Bacteria"/>
</dbReference>
<dbReference type="RefSeq" id="WP_006977496.1">
    <property type="nucleotide sequence ID" value="NZ_ABVL01000001.1"/>
</dbReference>
<dbReference type="Proteomes" id="UP000005824">
    <property type="component" value="Unassembled WGS sequence"/>
</dbReference>
<dbReference type="SUPFAM" id="SSF53335">
    <property type="entry name" value="S-adenosyl-L-methionine-dependent methyltransferases"/>
    <property type="match status" value="1"/>
</dbReference>
<evidence type="ECO:0000313" key="9">
    <source>
        <dbReference type="Proteomes" id="UP000005824"/>
    </source>
</evidence>
<feature type="binding site" evidence="7">
    <location>
        <begin position="188"/>
        <end position="191"/>
    </location>
    <ligand>
        <name>substrate</name>
    </ligand>
</feature>
<comment type="caution">
    <text evidence="8">The sequence shown here is derived from an EMBL/GenBank/DDBJ whole genome shotgun (WGS) entry which is preliminary data.</text>
</comment>
<feature type="binding site" evidence="7">
    <location>
        <position position="156"/>
    </location>
    <ligand>
        <name>substrate</name>
    </ligand>
</feature>
<evidence type="ECO:0000256" key="4">
    <source>
        <dbReference type="ARBA" id="ARBA00022679"/>
    </source>
</evidence>
<evidence type="ECO:0000256" key="5">
    <source>
        <dbReference type="ARBA" id="ARBA00022691"/>
    </source>
</evidence>
<dbReference type="UniPathway" id="UPA00989"/>
<comment type="caution">
    <text evidence="7">Lacks conserved residue(s) required for the propagation of feature annotation.</text>
</comment>
<comment type="similarity">
    <text evidence="7">Belongs to the class I-like SAM-binding methyltransferase superfamily. TrmB family.</text>
</comment>
<dbReference type="PROSITE" id="PS51625">
    <property type="entry name" value="SAM_MT_TRMB"/>
    <property type="match status" value="1"/>
</dbReference>
<dbReference type="AlphaFoldDB" id="B4CU06"/>